<keyword evidence="5" id="KW-1185">Reference proteome</keyword>
<reference evidence="4" key="1">
    <citation type="journal article" date="2014" name="Int. J. Syst. Evol. Microbiol.">
        <title>Complete genome sequence of Corynebacterium casei LMG S-19264T (=DSM 44701T), isolated from a smear-ripened cheese.</title>
        <authorList>
            <consortium name="US DOE Joint Genome Institute (JGI-PGF)"/>
            <person name="Walter F."/>
            <person name="Albersmeier A."/>
            <person name="Kalinowski J."/>
            <person name="Ruckert C."/>
        </authorList>
    </citation>
    <scope>NUCLEOTIDE SEQUENCE</scope>
    <source>
        <strain evidence="4">CGMCC 1.15758</strain>
    </source>
</reference>
<organism evidence="4 5">
    <name type="scientific">Cysteiniphilum litorale</name>
    <dbReference type="NCBI Taxonomy" id="2056700"/>
    <lineage>
        <taxon>Bacteria</taxon>
        <taxon>Pseudomonadati</taxon>
        <taxon>Pseudomonadota</taxon>
        <taxon>Gammaproteobacteria</taxon>
        <taxon>Thiotrichales</taxon>
        <taxon>Fastidiosibacteraceae</taxon>
        <taxon>Cysteiniphilum</taxon>
    </lineage>
</organism>
<name>A0A8J3EA14_9GAMM</name>
<keyword evidence="1 2" id="KW-0808">Transferase</keyword>
<protein>
    <recommendedName>
        <fullName evidence="6">CDP-alcohol phosphatidyltransferase family protein</fullName>
    </recommendedName>
</protein>
<gene>
    <name evidence="4" type="ORF">GCM10010995_23340</name>
</gene>
<dbReference type="InterPro" id="IPR043130">
    <property type="entry name" value="CDP-OH_PTrfase_TM_dom"/>
</dbReference>
<keyword evidence="3" id="KW-0472">Membrane</keyword>
<reference evidence="4" key="2">
    <citation type="submission" date="2020-09" db="EMBL/GenBank/DDBJ databases">
        <authorList>
            <person name="Sun Q."/>
            <person name="Zhou Y."/>
        </authorList>
    </citation>
    <scope>NUCLEOTIDE SEQUENCE</scope>
    <source>
        <strain evidence="4">CGMCC 1.15758</strain>
    </source>
</reference>
<dbReference type="Pfam" id="PF01066">
    <property type="entry name" value="CDP-OH_P_transf"/>
    <property type="match status" value="1"/>
</dbReference>
<dbReference type="AlphaFoldDB" id="A0A8J3EA14"/>
<evidence type="ECO:0000313" key="4">
    <source>
        <dbReference type="EMBL" id="GGG05190.1"/>
    </source>
</evidence>
<dbReference type="PROSITE" id="PS00379">
    <property type="entry name" value="CDP_ALCOHOL_P_TRANSF"/>
    <property type="match status" value="1"/>
</dbReference>
<evidence type="ECO:0000313" key="5">
    <source>
        <dbReference type="Proteomes" id="UP000636949"/>
    </source>
</evidence>
<dbReference type="OrthoDB" id="9790577at2"/>
<evidence type="ECO:0008006" key="6">
    <source>
        <dbReference type="Google" id="ProtNLM"/>
    </source>
</evidence>
<dbReference type="InterPro" id="IPR000462">
    <property type="entry name" value="CDP-OH_P_trans"/>
</dbReference>
<sequence length="197" mass="22317">MIESSLRPLFQRVFIQPLLHIGARHLPANAITIASLITGFISACFLSAEFNLMAILWLLISGYLDILDGSVARMQNNSTHFGTVLDILSDRLVESFIVIALFIRDPNLAFVCLLMMMSMLVCVSSFLLVGIFSEKQSEKSFYYSPGLMERAEAFIFFIAMIIFNQFSLIIGIVFTLLVLWTTGVRVYQFYKQSNENK</sequence>
<keyword evidence="3" id="KW-1133">Transmembrane helix</keyword>
<comment type="caution">
    <text evidence="4">The sequence shown here is derived from an EMBL/GenBank/DDBJ whole genome shotgun (WGS) entry which is preliminary data.</text>
</comment>
<evidence type="ECO:0000256" key="3">
    <source>
        <dbReference type="SAM" id="Phobius"/>
    </source>
</evidence>
<proteinExistence type="inferred from homology"/>
<dbReference type="GO" id="GO:0016780">
    <property type="term" value="F:phosphotransferase activity, for other substituted phosphate groups"/>
    <property type="evidence" value="ECO:0007669"/>
    <property type="project" value="InterPro"/>
</dbReference>
<dbReference type="Proteomes" id="UP000636949">
    <property type="component" value="Unassembled WGS sequence"/>
</dbReference>
<evidence type="ECO:0000256" key="1">
    <source>
        <dbReference type="ARBA" id="ARBA00022679"/>
    </source>
</evidence>
<dbReference type="RefSeq" id="WP_117003653.1">
    <property type="nucleotide sequence ID" value="NZ_BMJS01000035.1"/>
</dbReference>
<feature type="transmembrane region" description="Helical" evidence="3">
    <location>
        <begin position="108"/>
        <end position="132"/>
    </location>
</feature>
<accession>A0A8J3EA14</accession>
<dbReference type="GO" id="GO:0008654">
    <property type="term" value="P:phospholipid biosynthetic process"/>
    <property type="evidence" value="ECO:0007669"/>
    <property type="project" value="InterPro"/>
</dbReference>
<keyword evidence="3" id="KW-0812">Transmembrane</keyword>
<comment type="similarity">
    <text evidence="2">Belongs to the CDP-alcohol phosphatidyltransferase class-I family.</text>
</comment>
<dbReference type="GO" id="GO:0016020">
    <property type="term" value="C:membrane"/>
    <property type="evidence" value="ECO:0007669"/>
    <property type="project" value="InterPro"/>
</dbReference>
<evidence type="ECO:0000256" key="2">
    <source>
        <dbReference type="RuleBase" id="RU003750"/>
    </source>
</evidence>
<feature type="transmembrane region" description="Helical" evidence="3">
    <location>
        <begin position="153"/>
        <end position="180"/>
    </location>
</feature>
<dbReference type="InterPro" id="IPR048254">
    <property type="entry name" value="CDP_ALCOHOL_P_TRANSF_CS"/>
</dbReference>
<dbReference type="EMBL" id="BMJS01000035">
    <property type="protein sequence ID" value="GGG05190.1"/>
    <property type="molecule type" value="Genomic_DNA"/>
</dbReference>
<dbReference type="Gene3D" id="1.20.120.1760">
    <property type="match status" value="1"/>
</dbReference>
<feature type="transmembrane region" description="Helical" evidence="3">
    <location>
        <begin position="84"/>
        <end position="102"/>
    </location>
</feature>